<proteinExistence type="predicted"/>
<sequence length="120" mass="13676">MKLLLVYNARSGGLQAALDNLHKIVSPATYACDLCKLTHGNLTIRKRWKQFLNQSDLEISVYHKDEFQNEFGNEALAFKLPVILEQKRDRLTLFISQSEIQTLKDDAALIELIKAKSTTL</sequence>
<reference evidence="1 2" key="1">
    <citation type="submission" date="2017-08" db="EMBL/GenBank/DDBJ databases">
        <title>The whole genome shortgun sequences of strain Leeuwenhoekiella nanhaiensis G18 from the South China Sea.</title>
        <authorList>
            <person name="Liu Q."/>
        </authorList>
    </citation>
    <scope>NUCLEOTIDE SEQUENCE [LARGE SCALE GENOMIC DNA]</scope>
    <source>
        <strain evidence="1 2">G18</strain>
    </source>
</reference>
<name>A0A2G1VWZ0_9FLAO</name>
<protein>
    <recommendedName>
        <fullName evidence="3">GTPase</fullName>
    </recommendedName>
</protein>
<dbReference type="Proteomes" id="UP000229433">
    <property type="component" value="Unassembled WGS sequence"/>
</dbReference>
<evidence type="ECO:0000313" key="1">
    <source>
        <dbReference type="EMBL" id="PHQ31251.1"/>
    </source>
</evidence>
<dbReference type="AlphaFoldDB" id="A0A2G1VWZ0"/>
<accession>A0A2G1VWZ0</accession>
<dbReference type="OrthoDB" id="572467at2"/>
<evidence type="ECO:0008006" key="3">
    <source>
        <dbReference type="Google" id="ProtNLM"/>
    </source>
</evidence>
<organism evidence="1 2">
    <name type="scientific">Leeuwenhoekiella nanhaiensis</name>
    <dbReference type="NCBI Taxonomy" id="1655491"/>
    <lineage>
        <taxon>Bacteria</taxon>
        <taxon>Pseudomonadati</taxon>
        <taxon>Bacteroidota</taxon>
        <taxon>Flavobacteriia</taxon>
        <taxon>Flavobacteriales</taxon>
        <taxon>Flavobacteriaceae</taxon>
        <taxon>Leeuwenhoekiella</taxon>
    </lineage>
</organism>
<keyword evidence="2" id="KW-1185">Reference proteome</keyword>
<dbReference type="EMBL" id="NQXA01000001">
    <property type="protein sequence ID" value="PHQ31251.1"/>
    <property type="molecule type" value="Genomic_DNA"/>
</dbReference>
<dbReference type="RefSeq" id="WP_099644791.1">
    <property type="nucleotide sequence ID" value="NZ_KZ319287.1"/>
</dbReference>
<gene>
    <name evidence="1" type="ORF">CJ305_03275</name>
</gene>
<evidence type="ECO:0000313" key="2">
    <source>
        <dbReference type="Proteomes" id="UP000229433"/>
    </source>
</evidence>
<comment type="caution">
    <text evidence="1">The sequence shown here is derived from an EMBL/GenBank/DDBJ whole genome shotgun (WGS) entry which is preliminary data.</text>
</comment>